<dbReference type="Proteomes" id="UP001652626">
    <property type="component" value="Chromosome 17"/>
</dbReference>
<dbReference type="InterPro" id="IPR004210">
    <property type="entry name" value="BESS_motif"/>
</dbReference>
<dbReference type="GeneID" id="113394802"/>
<dbReference type="InterPro" id="IPR006578">
    <property type="entry name" value="MADF-dom"/>
</dbReference>
<evidence type="ECO:0000256" key="1">
    <source>
        <dbReference type="PROSITE-ProRule" id="PRU00371"/>
    </source>
</evidence>
<dbReference type="PANTHER" id="PTHR12243:SF69">
    <property type="entry name" value="SI:CH73-59F11.3"/>
    <property type="match status" value="1"/>
</dbReference>
<gene>
    <name evidence="7" type="primary">LOC113394802</name>
</gene>
<evidence type="ECO:0000313" key="7">
    <source>
        <dbReference type="RefSeq" id="XP_026488015.2"/>
    </source>
</evidence>
<reference evidence="7" key="1">
    <citation type="submission" date="2025-08" db="UniProtKB">
        <authorList>
            <consortium name="RefSeq"/>
        </authorList>
    </citation>
    <scope>IDENTIFICATION</scope>
    <source>
        <tissue evidence="7">Whole body</tissue>
    </source>
</reference>
<evidence type="ECO:0000313" key="6">
    <source>
        <dbReference type="Proteomes" id="UP001652626"/>
    </source>
</evidence>
<dbReference type="GO" id="GO:0003677">
    <property type="term" value="F:DNA binding"/>
    <property type="evidence" value="ECO:0007669"/>
    <property type="project" value="InterPro"/>
</dbReference>
<proteinExistence type="predicted"/>
<dbReference type="GO" id="GO:0005667">
    <property type="term" value="C:transcription regulator complex"/>
    <property type="evidence" value="ECO:0007669"/>
    <property type="project" value="TreeGrafter"/>
</dbReference>
<evidence type="ECO:0000259" key="5">
    <source>
        <dbReference type="PROSITE" id="PS51031"/>
    </source>
</evidence>
<feature type="domain" description="MADF" evidence="4">
    <location>
        <begin position="5"/>
        <end position="94"/>
    </location>
</feature>
<dbReference type="GO" id="GO:0005634">
    <property type="term" value="C:nucleus"/>
    <property type="evidence" value="ECO:0007669"/>
    <property type="project" value="UniProtKB-SubCell"/>
</dbReference>
<evidence type="ECO:0000256" key="2">
    <source>
        <dbReference type="SAM" id="MobiDB-lite"/>
    </source>
</evidence>
<dbReference type="AlphaFoldDB" id="A0A8B8HTN4"/>
<dbReference type="PROSITE" id="PS51031">
    <property type="entry name" value="BESS"/>
    <property type="match status" value="1"/>
</dbReference>
<dbReference type="OrthoDB" id="6433782at2759"/>
<dbReference type="OMA" id="YSDNIHK"/>
<dbReference type="PANTHER" id="PTHR12243">
    <property type="entry name" value="MADF DOMAIN TRANSCRIPTION FACTOR"/>
    <property type="match status" value="1"/>
</dbReference>
<dbReference type="InterPro" id="IPR039353">
    <property type="entry name" value="TF_Adf1"/>
</dbReference>
<dbReference type="Pfam" id="PF10545">
    <property type="entry name" value="MADF_DNA_bdg"/>
    <property type="match status" value="1"/>
</dbReference>
<dbReference type="PROSITE" id="PS51029">
    <property type="entry name" value="MADF"/>
    <property type="match status" value="1"/>
</dbReference>
<keyword evidence="1" id="KW-0539">Nucleus</keyword>
<comment type="subcellular location">
    <subcellularLocation>
        <location evidence="1">Nucleus</location>
    </subcellularLocation>
</comment>
<feature type="domain" description="BESS" evidence="5">
    <location>
        <begin position="194"/>
        <end position="233"/>
    </location>
</feature>
<dbReference type="SMART" id="SM00595">
    <property type="entry name" value="MADF"/>
    <property type="match status" value="1"/>
</dbReference>
<dbReference type="RefSeq" id="XP_026488015.2">
    <property type="nucleotide sequence ID" value="XM_026632230.2"/>
</dbReference>
<protein>
    <submittedName>
        <fullName evidence="7">Uncharacterized protein LOC113394802</fullName>
    </submittedName>
</protein>
<dbReference type="InterPro" id="IPR001005">
    <property type="entry name" value="SANT/Myb"/>
</dbReference>
<organism evidence="6 7">
    <name type="scientific">Vanessa tameamea</name>
    <name type="common">Kamehameha butterfly</name>
    <dbReference type="NCBI Taxonomy" id="334116"/>
    <lineage>
        <taxon>Eukaryota</taxon>
        <taxon>Metazoa</taxon>
        <taxon>Ecdysozoa</taxon>
        <taxon>Arthropoda</taxon>
        <taxon>Hexapoda</taxon>
        <taxon>Insecta</taxon>
        <taxon>Pterygota</taxon>
        <taxon>Neoptera</taxon>
        <taxon>Endopterygota</taxon>
        <taxon>Lepidoptera</taxon>
        <taxon>Glossata</taxon>
        <taxon>Ditrysia</taxon>
        <taxon>Papilionoidea</taxon>
        <taxon>Nymphalidae</taxon>
        <taxon>Nymphalinae</taxon>
        <taxon>Vanessa</taxon>
    </lineage>
</organism>
<name>A0A8B8HTN4_VANTA</name>
<feature type="region of interest" description="Disordered" evidence="2">
    <location>
        <begin position="238"/>
        <end position="271"/>
    </location>
</feature>
<accession>A0A8B8HTN4</accession>
<dbReference type="GO" id="GO:0006357">
    <property type="term" value="P:regulation of transcription by RNA polymerase II"/>
    <property type="evidence" value="ECO:0007669"/>
    <property type="project" value="TreeGrafter"/>
</dbReference>
<feature type="domain" description="Myb-like" evidence="3">
    <location>
        <begin position="1"/>
        <end position="56"/>
    </location>
</feature>
<feature type="compositionally biased region" description="Polar residues" evidence="2">
    <location>
        <begin position="238"/>
        <end position="256"/>
    </location>
</feature>
<keyword evidence="6" id="KW-1185">Reference proteome</keyword>
<evidence type="ECO:0000259" key="3">
    <source>
        <dbReference type="PROSITE" id="PS50090"/>
    </source>
</evidence>
<dbReference type="PROSITE" id="PS50090">
    <property type="entry name" value="MYB_LIKE"/>
    <property type="match status" value="1"/>
</dbReference>
<evidence type="ECO:0000259" key="4">
    <source>
        <dbReference type="PROSITE" id="PS51029"/>
    </source>
</evidence>
<sequence length="281" mass="32436">MEEEKLIEFVRKYEFIYNLKHPKYMDNVKKQIAWKEIGEQLKQSPVACKQRWQCLRDAYRRALNKKKGKSKQAAKNIKQWKYEKEMAFVAPFLITRKTHDSIEITSDDELFDNADEIHEIESNVSENPNTDTEIDDTLANVSDANSTKISNEPPQNESQQIIYTKNSKAELAASAILMAKLLDDQNKLEPPRGYDELDRFFLNISDTVKKFSPYEQALAKNKIFSLVSEMELQLLAPSSSSPYAFNPSPESASSSVKPMPTSPENWNDETQHFFHKFNTPK</sequence>